<gene>
    <name evidence="1" type="ORF">MRZ06_10080</name>
</gene>
<dbReference type="RefSeq" id="WP_243365692.1">
    <property type="nucleotide sequence ID" value="NZ_CP094348.1"/>
</dbReference>
<dbReference type="SUPFAM" id="SSF81301">
    <property type="entry name" value="Nucleotidyltransferase"/>
    <property type="match status" value="1"/>
</dbReference>
<evidence type="ECO:0000313" key="1">
    <source>
        <dbReference type="EMBL" id="UOB20323.1"/>
    </source>
</evidence>
<keyword evidence="2" id="KW-1185">Reference proteome</keyword>
<accession>A0ABY3ZU15</accession>
<proteinExistence type="predicted"/>
<evidence type="ECO:0000313" key="2">
    <source>
        <dbReference type="Proteomes" id="UP000830343"/>
    </source>
</evidence>
<name>A0ABY3ZU15_9STAP</name>
<reference evidence="1" key="1">
    <citation type="submission" date="2022-03" db="EMBL/GenBank/DDBJ databases">
        <authorList>
            <person name="Vrbovska V."/>
            <person name="Kovarovic V."/>
            <person name="Botka T."/>
            <person name="Pantucek R."/>
        </authorList>
    </citation>
    <scope>NUCLEOTIDE SEQUENCE</scope>
    <source>
        <strain evidence="1">CCM 2609</strain>
    </source>
</reference>
<organism evidence="1 2">
    <name type="scientific">Macrococcus armenti</name>
    <dbReference type="NCBI Taxonomy" id="2875764"/>
    <lineage>
        <taxon>Bacteria</taxon>
        <taxon>Bacillati</taxon>
        <taxon>Bacillota</taxon>
        <taxon>Bacilli</taxon>
        <taxon>Bacillales</taxon>
        <taxon>Staphylococcaceae</taxon>
        <taxon>Macrococcus</taxon>
    </lineage>
</organism>
<dbReference type="EMBL" id="CP094348">
    <property type="protein sequence ID" value="UOB20323.1"/>
    <property type="molecule type" value="Genomic_DNA"/>
</dbReference>
<dbReference type="Pfam" id="PF04229">
    <property type="entry name" value="GrpB"/>
    <property type="match status" value="1"/>
</dbReference>
<sequence>MKQVMIVPYDSIWQHLYIGEQLRLKQVVHSTCNIYHIGSTAIPGMDARPTVDIALEGHIDCETLKSLGYEFICKQAEHTLYATHDHKFHLFVYEPNNEELKRRLKLRDYFRAYASERERYSQFKVDLAKVYPFDFSSYKKARDIFLTVIEEKAMQWNGLHTIKKFS</sequence>
<dbReference type="PANTHER" id="PTHR34822">
    <property type="entry name" value="GRPB DOMAIN PROTEIN (AFU_ORTHOLOGUE AFUA_1G01530)"/>
    <property type="match status" value="1"/>
</dbReference>
<dbReference type="InterPro" id="IPR043519">
    <property type="entry name" value="NT_sf"/>
</dbReference>
<dbReference type="InterPro" id="IPR007344">
    <property type="entry name" value="GrpB/CoaE"/>
</dbReference>
<dbReference type="Proteomes" id="UP000830343">
    <property type="component" value="Chromosome"/>
</dbReference>
<reference evidence="1" key="2">
    <citation type="submission" date="2022-04" db="EMBL/GenBank/DDBJ databases">
        <title>Antimicrobial genetic elements in methicillin-resistant Macrococcus armenti.</title>
        <authorList>
            <person name="Keller J.E."/>
            <person name="Schwendener S."/>
            <person name="Pantucek R."/>
            <person name="Perreten V."/>
        </authorList>
    </citation>
    <scope>NUCLEOTIDE SEQUENCE</scope>
    <source>
        <strain evidence="1">CCM 2609</strain>
    </source>
</reference>
<protein>
    <submittedName>
        <fullName evidence="1">GrpB family protein</fullName>
    </submittedName>
</protein>
<dbReference type="Gene3D" id="3.30.460.10">
    <property type="entry name" value="Beta Polymerase, domain 2"/>
    <property type="match status" value="1"/>
</dbReference>
<dbReference type="PANTHER" id="PTHR34822:SF1">
    <property type="entry name" value="GRPB FAMILY PROTEIN"/>
    <property type="match status" value="1"/>
</dbReference>